<dbReference type="Pfam" id="PF03448">
    <property type="entry name" value="MgtE_N"/>
    <property type="match status" value="1"/>
</dbReference>
<dbReference type="InterPro" id="IPR006668">
    <property type="entry name" value="Mg_transptr_MgtE_intracell_dom"/>
</dbReference>
<dbReference type="PROSITE" id="PS51257">
    <property type="entry name" value="PROKAR_LIPOPROTEIN"/>
    <property type="match status" value="1"/>
</dbReference>
<accession>A0A0E4C8S3</accession>
<reference evidence="3 4" key="1">
    <citation type="submission" date="2015-03" db="EMBL/GenBank/DDBJ databases">
        <authorList>
            <person name="Murphy D."/>
        </authorList>
    </citation>
    <scope>NUCLEOTIDE SEQUENCE [LARGE SCALE GENOMIC DNA]</scope>
    <source>
        <strain evidence="3 4">OL-4</strain>
    </source>
</reference>
<dbReference type="SUPFAM" id="SSF158791">
    <property type="entry name" value="MgtE N-terminal domain-like"/>
    <property type="match status" value="1"/>
</dbReference>
<keyword evidence="1" id="KW-0175">Coiled coil</keyword>
<organism evidence="3 4">
    <name type="scientific">Syntrophomonas zehnderi OL-4</name>
    <dbReference type="NCBI Taxonomy" id="690567"/>
    <lineage>
        <taxon>Bacteria</taxon>
        <taxon>Bacillati</taxon>
        <taxon>Bacillota</taxon>
        <taxon>Clostridia</taxon>
        <taxon>Eubacteriales</taxon>
        <taxon>Syntrophomonadaceae</taxon>
        <taxon>Syntrophomonas</taxon>
    </lineage>
</organism>
<dbReference type="EMBL" id="CGIH01000027">
    <property type="protein sequence ID" value="CFX65029.1"/>
    <property type="molecule type" value="Genomic_DNA"/>
</dbReference>
<dbReference type="Proteomes" id="UP000045545">
    <property type="component" value="Unassembled WGS sequence"/>
</dbReference>
<evidence type="ECO:0000259" key="2">
    <source>
        <dbReference type="Pfam" id="PF03448"/>
    </source>
</evidence>
<dbReference type="Gene3D" id="1.25.60.10">
    <property type="entry name" value="MgtE N-terminal domain-like"/>
    <property type="match status" value="1"/>
</dbReference>
<dbReference type="AlphaFoldDB" id="A0A0E4C8S3"/>
<proteinExistence type="predicted"/>
<dbReference type="OrthoDB" id="2082281at2"/>
<feature type="coiled-coil region" evidence="1">
    <location>
        <begin position="52"/>
        <end position="121"/>
    </location>
</feature>
<protein>
    <submittedName>
        <fullName evidence="3">Magnesium transporter, MgtE intracellular domain</fullName>
    </submittedName>
</protein>
<gene>
    <name evidence="3" type="ORF">1575</name>
</gene>
<dbReference type="STRING" id="690567.1575"/>
<dbReference type="InterPro" id="IPR038076">
    <property type="entry name" value="MgtE_N_sf"/>
</dbReference>
<evidence type="ECO:0000313" key="4">
    <source>
        <dbReference type="Proteomes" id="UP000045545"/>
    </source>
</evidence>
<name>A0A0E4C8S3_9FIRM</name>
<evidence type="ECO:0000256" key="1">
    <source>
        <dbReference type="SAM" id="Coils"/>
    </source>
</evidence>
<feature type="domain" description="Magnesium transporter MgtE intracellular" evidence="2">
    <location>
        <begin position="130"/>
        <end position="187"/>
    </location>
</feature>
<evidence type="ECO:0000313" key="3">
    <source>
        <dbReference type="EMBL" id="CFX65029.1"/>
    </source>
</evidence>
<keyword evidence="4" id="KW-1185">Reference proteome</keyword>
<dbReference type="RefSeq" id="WP_046497389.1">
    <property type="nucleotide sequence ID" value="NZ_CGIH01000027.1"/>
</dbReference>
<sequence>MANLKTIFKSLLFIVLAAFLAAACYVLLVKFHVITPPAFMPAVPYIQESTGSEKNMTELQKVKRENDKLKRKLVAQESEIELLKNDIKTIETKHLAAQKADEEYKNEISELNEQLHDSRQSKTDQEGAYKDIAKYFASMKTKDGAELLARLDENDAIGILEHIDTDTAAEILQKMPKEKALALTRKMLVTTP</sequence>